<gene>
    <name evidence="2" type="ORF">PEDI_34370</name>
</gene>
<sequence length="94" mass="10739">MKDVNVLMLALVLQIFRFTINGFHYHFTTGAEVLITFLPERDFSISLLSGQFGLAINSKEFFIGINIFTFLNILYLAVFKKNVLTVESSQLEQT</sequence>
<evidence type="ECO:0000313" key="3">
    <source>
        <dbReference type="Proteomes" id="UP001310022"/>
    </source>
</evidence>
<keyword evidence="1" id="KW-0812">Transmembrane</keyword>
<reference evidence="2 3" key="1">
    <citation type="submission" date="2021-12" db="EMBL/GenBank/DDBJ databases">
        <title>Genome sequencing of bacteria with rrn-lacking chromosome and rrn-plasmid.</title>
        <authorList>
            <person name="Anda M."/>
            <person name="Iwasaki W."/>
        </authorList>
    </citation>
    <scope>NUCLEOTIDE SEQUENCE [LARGE SCALE GENOMIC DNA]</scope>
    <source>
        <strain evidence="2 3">NBRC 15940</strain>
    </source>
</reference>
<dbReference type="Proteomes" id="UP001310022">
    <property type="component" value="Unassembled WGS sequence"/>
</dbReference>
<organism evidence="2 3">
    <name type="scientific">Persicobacter diffluens</name>
    <dbReference type="NCBI Taxonomy" id="981"/>
    <lineage>
        <taxon>Bacteria</taxon>
        <taxon>Pseudomonadati</taxon>
        <taxon>Bacteroidota</taxon>
        <taxon>Cytophagia</taxon>
        <taxon>Cytophagales</taxon>
        <taxon>Persicobacteraceae</taxon>
        <taxon>Persicobacter</taxon>
    </lineage>
</organism>
<dbReference type="EMBL" id="BQKE01000002">
    <property type="protein sequence ID" value="GJM62885.1"/>
    <property type="molecule type" value="Genomic_DNA"/>
</dbReference>
<accession>A0AAN4W2P8</accession>
<proteinExistence type="predicted"/>
<evidence type="ECO:0000256" key="1">
    <source>
        <dbReference type="SAM" id="Phobius"/>
    </source>
</evidence>
<evidence type="ECO:0000313" key="2">
    <source>
        <dbReference type="EMBL" id="GJM62885.1"/>
    </source>
</evidence>
<keyword evidence="1" id="KW-0472">Membrane</keyword>
<dbReference type="RefSeq" id="WP_338238114.1">
    <property type="nucleotide sequence ID" value="NZ_BQKE01000002.1"/>
</dbReference>
<comment type="caution">
    <text evidence="2">The sequence shown here is derived from an EMBL/GenBank/DDBJ whole genome shotgun (WGS) entry which is preliminary data.</text>
</comment>
<dbReference type="AlphaFoldDB" id="A0AAN4W2P8"/>
<keyword evidence="1" id="KW-1133">Transmembrane helix</keyword>
<feature type="transmembrane region" description="Helical" evidence="1">
    <location>
        <begin position="61"/>
        <end position="79"/>
    </location>
</feature>
<keyword evidence="3" id="KW-1185">Reference proteome</keyword>
<name>A0AAN4W2P8_9BACT</name>
<protein>
    <submittedName>
        <fullName evidence="2">Uncharacterized protein</fullName>
    </submittedName>
</protein>